<dbReference type="RefSeq" id="XP_014669831.1">
    <property type="nucleotide sequence ID" value="XM_014814345.1"/>
</dbReference>
<name>A0ABM1ECB0_PRICU</name>
<dbReference type="Pfam" id="PF13949">
    <property type="entry name" value="ALIX_LYPXL_bnd"/>
    <property type="match status" value="1"/>
</dbReference>
<dbReference type="Gene3D" id="1.20.140.50">
    <property type="entry name" value="alix/aip1 like domains"/>
    <property type="match status" value="1"/>
</dbReference>
<evidence type="ECO:0000256" key="3">
    <source>
        <dbReference type="ARBA" id="ARBA00022490"/>
    </source>
</evidence>
<accession>A0ABM1ECB0</accession>
<dbReference type="Gene3D" id="1.25.40.280">
    <property type="entry name" value="alix/aip1 like domains"/>
    <property type="match status" value="1"/>
</dbReference>
<keyword evidence="8" id="KW-1185">Reference proteome</keyword>
<dbReference type="PROSITE" id="PS51180">
    <property type="entry name" value="BRO1"/>
    <property type="match status" value="1"/>
</dbReference>
<dbReference type="GeneID" id="106810877"/>
<sequence>MEAVPLMPMISLELKTSPESTDFSAALKKYVKEYYHEDPESYNKEIKELEQLRQNAIKASKDFMGCSVLKRYFAQLHLLQSRFPMSEGGAAAVNFTWADVYTNTWGTYADVKFEMSAIMYNIGALHSVLGTMDNRQTAEVCEFSSVDDGTRGSLPNTDMTRDVLNVYVNIMLAQAQECILEKSMVDHRKSTIIAKVASQVVEYYRQAIKYLDPQGKVQLYVGNKQCKEWQKKLRLKIPYYECVSLLYMGNQSEEQQKWGEGVAYFQASVDKLNEAIKLSSSGDGALVQEALRFTMDVVGGKFNSAKKDNDFIYHEKVPEFEMLEEVKGASLVKGIPFNFNDKDVSGDDIFARLIPMETHEASSLYSEEKAKVLREADTGLTFLSSLQTDQLFDVEHDRLPQPLLERCAALSVRPTAVKDLTTAMKELSDISLDVTEDLNKVHELMESEEQSEKSFQEQLGRRDASLIVAELAKEYGHLKEANARADTSDRELHKVMMVHVNNLRLLASQPEEIKQALPLLELTDEDREASSEIWRLLGKVEEMKEQRDKFEHELREQVQNDDITKALVTMKDADSLEEFFEEQLTKYVKPSDLIQRNLAAQENILRALTDANAKYADTRRKVNDHQQRRETRIESIINSYDIYDDLMKKAKEGIECYKKLQENVTKLLSRVSGAYKVQEEERQQIINRENAKKAKAAPPRPTAPKPAAAAVGAVG</sequence>
<evidence type="ECO:0000313" key="9">
    <source>
        <dbReference type="RefSeq" id="XP_014669831.1"/>
    </source>
</evidence>
<evidence type="ECO:0000256" key="5">
    <source>
        <dbReference type="SAM" id="Coils"/>
    </source>
</evidence>
<feature type="compositionally biased region" description="Low complexity" evidence="6">
    <location>
        <begin position="705"/>
        <end position="715"/>
    </location>
</feature>
<evidence type="ECO:0000313" key="8">
    <source>
        <dbReference type="Proteomes" id="UP000695022"/>
    </source>
</evidence>
<keyword evidence="3" id="KW-0963">Cytoplasm</keyword>
<evidence type="ECO:0000256" key="4">
    <source>
        <dbReference type="ARBA" id="ARBA00022753"/>
    </source>
</evidence>
<feature type="non-terminal residue" evidence="9">
    <location>
        <position position="715"/>
    </location>
</feature>
<protein>
    <submittedName>
        <fullName evidence="9">Tyrosine-protein phosphatase non-receptor type 23-like</fullName>
    </submittedName>
</protein>
<proteinExistence type="predicted"/>
<keyword evidence="5" id="KW-0175">Coiled coil</keyword>
<dbReference type="Pfam" id="PF03097">
    <property type="entry name" value="BRO1"/>
    <property type="match status" value="1"/>
</dbReference>
<dbReference type="InterPro" id="IPR038499">
    <property type="entry name" value="BRO1_sf"/>
</dbReference>
<dbReference type="Proteomes" id="UP000695022">
    <property type="component" value="Unplaced"/>
</dbReference>
<dbReference type="InterPro" id="IPR004328">
    <property type="entry name" value="BRO1_dom"/>
</dbReference>
<feature type="coiled-coil region" evidence="5">
    <location>
        <begin position="533"/>
        <end position="560"/>
    </location>
</feature>
<reference evidence="9" key="1">
    <citation type="submission" date="2025-08" db="UniProtKB">
        <authorList>
            <consortium name="RefSeq"/>
        </authorList>
    </citation>
    <scope>IDENTIFICATION</scope>
</reference>
<evidence type="ECO:0000259" key="7">
    <source>
        <dbReference type="PROSITE" id="PS51180"/>
    </source>
</evidence>
<comment type="subcellular location">
    <subcellularLocation>
        <location evidence="2">Cytoplasm</location>
    </subcellularLocation>
    <subcellularLocation>
        <location evidence="1">Endosome</location>
    </subcellularLocation>
</comment>
<evidence type="ECO:0000256" key="6">
    <source>
        <dbReference type="SAM" id="MobiDB-lite"/>
    </source>
</evidence>
<dbReference type="Gene3D" id="1.20.120.560">
    <property type="entry name" value="alix/aip1 in complex with the ypdl late domain"/>
    <property type="match status" value="1"/>
</dbReference>
<gene>
    <name evidence="9" type="primary">LOC106810877</name>
</gene>
<dbReference type="PANTHER" id="PTHR23030:SF30">
    <property type="entry name" value="TYROSINE-PROTEIN PHOSPHATASE NON-RECEPTOR TYPE 23"/>
    <property type="match status" value="1"/>
</dbReference>
<dbReference type="SMART" id="SM01041">
    <property type="entry name" value="BRO1"/>
    <property type="match status" value="1"/>
</dbReference>
<dbReference type="PANTHER" id="PTHR23030">
    <property type="entry name" value="PCD6 INTERACTING PROTEIN-RELATED"/>
    <property type="match status" value="1"/>
</dbReference>
<feature type="region of interest" description="Disordered" evidence="6">
    <location>
        <begin position="687"/>
        <end position="715"/>
    </location>
</feature>
<evidence type="ECO:0000256" key="1">
    <source>
        <dbReference type="ARBA" id="ARBA00004177"/>
    </source>
</evidence>
<evidence type="ECO:0000256" key="2">
    <source>
        <dbReference type="ARBA" id="ARBA00004496"/>
    </source>
</evidence>
<dbReference type="InterPro" id="IPR025304">
    <property type="entry name" value="ALIX_V_dom"/>
</dbReference>
<feature type="domain" description="BRO1" evidence="7">
    <location>
        <begin position="8"/>
        <end position="391"/>
    </location>
</feature>
<organism evidence="8 9">
    <name type="scientific">Priapulus caudatus</name>
    <name type="common">Priapulid worm</name>
    <dbReference type="NCBI Taxonomy" id="37621"/>
    <lineage>
        <taxon>Eukaryota</taxon>
        <taxon>Metazoa</taxon>
        <taxon>Ecdysozoa</taxon>
        <taxon>Scalidophora</taxon>
        <taxon>Priapulida</taxon>
        <taxon>Priapulimorpha</taxon>
        <taxon>Priapulimorphida</taxon>
        <taxon>Priapulidae</taxon>
        <taxon>Priapulus</taxon>
    </lineage>
</organism>
<keyword evidence="4" id="KW-0967">Endosome</keyword>